<keyword evidence="2" id="KW-1185">Reference proteome</keyword>
<dbReference type="Proteomes" id="UP001165190">
    <property type="component" value="Unassembled WGS sequence"/>
</dbReference>
<comment type="caution">
    <text evidence="1">The sequence shown here is derived from an EMBL/GenBank/DDBJ whole genome shotgun (WGS) entry which is preliminary data.</text>
</comment>
<organism evidence="1 2">
    <name type="scientific">Hibiscus trionum</name>
    <name type="common">Flower of an hour</name>
    <dbReference type="NCBI Taxonomy" id="183268"/>
    <lineage>
        <taxon>Eukaryota</taxon>
        <taxon>Viridiplantae</taxon>
        <taxon>Streptophyta</taxon>
        <taxon>Embryophyta</taxon>
        <taxon>Tracheophyta</taxon>
        <taxon>Spermatophyta</taxon>
        <taxon>Magnoliopsida</taxon>
        <taxon>eudicotyledons</taxon>
        <taxon>Gunneridae</taxon>
        <taxon>Pentapetalae</taxon>
        <taxon>rosids</taxon>
        <taxon>malvids</taxon>
        <taxon>Malvales</taxon>
        <taxon>Malvaceae</taxon>
        <taxon>Malvoideae</taxon>
        <taxon>Hibiscus</taxon>
    </lineage>
</organism>
<evidence type="ECO:0000313" key="2">
    <source>
        <dbReference type="Proteomes" id="UP001165190"/>
    </source>
</evidence>
<proteinExistence type="predicted"/>
<evidence type="ECO:0000313" key="1">
    <source>
        <dbReference type="EMBL" id="GMI94614.1"/>
    </source>
</evidence>
<sequence>MEDQLIKAQRDMMEQFKKTQQDRLGQITQMLGFKLPEPEGASVVNHAANPIGENENPTYPPGFTPPHFRAQTDPRVILSRGKTQLHHAGASSPINLPSASEVKLGGNEAENFVSKMDQLIEIEKPKIETSKEIEDRCKRLEEKMKAIEVVDIFVGLVSMNLSLSQIWCYLICLKS</sequence>
<accession>A0A9W7IEK2</accession>
<gene>
    <name evidence="1" type="ORF">HRI_003130700</name>
</gene>
<dbReference type="EMBL" id="BSYR01000026">
    <property type="protein sequence ID" value="GMI94614.1"/>
    <property type="molecule type" value="Genomic_DNA"/>
</dbReference>
<protein>
    <submittedName>
        <fullName evidence="1">Uncharacterized protein</fullName>
    </submittedName>
</protein>
<name>A0A9W7IEK2_HIBTR</name>
<reference evidence="1" key="1">
    <citation type="submission" date="2023-05" db="EMBL/GenBank/DDBJ databases">
        <title>Genome and transcriptome analyses reveal genes involved in the formation of fine ridges on petal epidermal cells in Hibiscus trionum.</title>
        <authorList>
            <person name="Koshimizu S."/>
            <person name="Masuda S."/>
            <person name="Ishii T."/>
            <person name="Shirasu K."/>
            <person name="Hoshino A."/>
            <person name="Arita M."/>
        </authorList>
    </citation>
    <scope>NUCLEOTIDE SEQUENCE</scope>
    <source>
        <strain evidence="1">Hamamatsu line</strain>
    </source>
</reference>
<dbReference type="OrthoDB" id="1432691at2759"/>
<dbReference type="AlphaFoldDB" id="A0A9W7IEK2"/>